<dbReference type="GO" id="GO:0001139">
    <property type="term" value="F:RNA polymerase II complex recruiting activity"/>
    <property type="evidence" value="ECO:0007669"/>
    <property type="project" value="TreeGrafter"/>
</dbReference>
<feature type="compositionally biased region" description="Polar residues" evidence="8">
    <location>
        <begin position="813"/>
        <end position="826"/>
    </location>
</feature>
<evidence type="ECO:0000256" key="5">
    <source>
        <dbReference type="ARBA" id="ARBA00022771"/>
    </source>
</evidence>
<dbReference type="AlphaFoldDB" id="A0A165FK81"/>
<feature type="compositionally biased region" description="Low complexity" evidence="8">
    <location>
        <begin position="734"/>
        <end position="745"/>
    </location>
</feature>
<dbReference type="InterPro" id="IPR055499">
    <property type="entry name" value="DUF7071"/>
</dbReference>
<feature type="compositionally biased region" description="Basic and acidic residues" evidence="8">
    <location>
        <begin position="110"/>
        <end position="141"/>
    </location>
</feature>
<evidence type="ECO:0000256" key="2">
    <source>
        <dbReference type="ARBA" id="ARBA00011050"/>
    </source>
</evidence>
<name>A0A165FK81_XYLHT</name>
<feature type="compositionally biased region" description="Basic residues" evidence="8">
    <location>
        <begin position="29"/>
        <end position="39"/>
    </location>
</feature>
<feature type="compositionally biased region" description="Basic residues" evidence="8">
    <location>
        <begin position="8"/>
        <end position="17"/>
    </location>
</feature>
<reference evidence="11 12" key="1">
    <citation type="journal article" date="2016" name="Fungal Biol.">
        <title>The genome of Xylona heveae provides a window into fungal endophytism.</title>
        <authorList>
            <person name="Gazis R."/>
            <person name="Kuo A."/>
            <person name="Riley R."/>
            <person name="LaButti K."/>
            <person name="Lipzen A."/>
            <person name="Lin J."/>
            <person name="Amirebrahimi M."/>
            <person name="Hesse C.N."/>
            <person name="Spatafora J.W."/>
            <person name="Henrissat B."/>
            <person name="Hainaut M."/>
            <person name="Grigoriev I.V."/>
            <person name="Hibbett D.S."/>
        </authorList>
    </citation>
    <scope>NUCLEOTIDE SEQUENCE [LARGE SCALE GENOMIC DNA]</scope>
    <source>
        <strain evidence="11 12">TC161</strain>
    </source>
</reference>
<dbReference type="GO" id="GO:0006368">
    <property type="term" value="P:transcription elongation by RNA polymerase II"/>
    <property type="evidence" value="ECO:0007669"/>
    <property type="project" value="TreeGrafter"/>
</dbReference>
<dbReference type="GO" id="GO:0008270">
    <property type="term" value="F:zinc ion binding"/>
    <property type="evidence" value="ECO:0007669"/>
    <property type="project" value="UniProtKB-KW"/>
</dbReference>
<accession>A0A165FK81</accession>
<dbReference type="PROSITE" id="PS50016">
    <property type="entry name" value="ZF_PHD_2"/>
    <property type="match status" value="1"/>
</dbReference>
<evidence type="ECO:0000313" key="12">
    <source>
        <dbReference type="Proteomes" id="UP000076632"/>
    </source>
</evidence>
<feature type="compositionally biased region" description="Polar residues" evidence="8">
    <location>
        <begin position="505"/>
        <end position="517"/>
    </location>
</feature>
<feature type="compositionally biased region" description="Low complexity" evidence="8">
    <location>
        <begin position="240"/>
        <end position="251"/>
    </location>
</feature>
<dbReference type="STRING" id="1328760.A0A165FK81"/>
<dbReference type="EMBL" id="KV407461">
    <property type="protein sequence ID" value="KZF21075.1"/>
    <property type="molecule type" value="Genomic_DNA"/>
</dbReference>
<evidence type="ECO:0000256" key="3">
    <source>
        <dbReference type="ARBA" id="ARBA00021616"/>
    </source>
</evidence>
<comment type="function">
    <text evidence="1">Negative regulator of transcription elongation.</text>
</comment>
<dbReference type="GO" id="GO:0006362">
    <property type="term" value="P:transcription elongation by RNA polymerase I"/>
    <property type="evidence" value="ECO:0007669"/>
    <property type="project" value="TreeGrafter"/>
</dbReference>
<dbReference type="GO" id="GO:0005634">
    <property type="term" value="C:nucleus"/>
    <property type="evidence" value="ECO:0007669"/>
    <property type="project" value="TreeGrafter"/>
</dbReference>
<gene>
    <name evidence="11" type="ORF">L228DRAFT_165903</name>
</gene>
<dbReference type="InterPro" id="IPR019787">
    <property type="entry name" value="Znf_PHD-finger"/>
</dbReference>
<dbReference type="OrthoDB" id="79252at2759"/>
<feature type="region of interest" description="Disordered" evidence="8">
    <location>
        <begin position="400"/>
        <end position="577"/>
    </location>
</feature>
<sequence length="976" mass="104031">MADEPRRSGRATKGQHTKHGDIPEAPAAKRAKGSGKSKAAKQTSAEPTPSDEEDDNAVVRCICGASEDDGGRMMIQCDKCEVWQHNECMEVTEVEEDMPDRYLCEQCAPDDHKELLAKVERGERPWEEREKEREREEEEKRARRRKGGKKGGARGGRQSKSSDVKSEVSEEMNGKSTPEQEEAANGDEPEAKSASSKRKLSGDDSGFEPSGTPEKEPQTKVRKVSSQDVKHEKPTPQRQGSASGAAGAAGATPARKDSKSAPAQTEKVSEVGALQDEARRKIAAALAKIFGDLVRDAQKQGSYSLPAGQRPESVAAQLALGVEHAVFITHSAEANEAYRTKCRSIMFNIKKNPALRDRLLSGSLSSEEFSQMSTDEMASEELQQRNAEMKTLADKQHMLIQEEGPRIRRTHKGEELVEDDEQLGGSHETIFNPAAPRRRESQMETSEAKSPDHSPGGRSESPATVELPEDVGVTRPAAAARKPPKLDIGASPKSSVAARRSSSAFNIQDVWSSVQSPDTEKQRSLSSAQPPSRKVSEHQPGSSSAVGADPEIDQLLKDEEPDSPPYSPTDYHPEPGVIWQGKVSMSTMAEFSASAKHVGGADLSINIPWSQLIPETLSVDGRIDVNRANQYLCGLRWSQTTDVSVLALTPSGRGPAAQADFDKLFNYFSERKRYGVVGKHPDPAVKDIYVVPLDAGMGKKPDFVEILEHCTIEEPRPERMFLVTFVVRANTTPSSASQAGHTSSSFAPPPAGTTSKGPGAASVSAPAPPTPTPMTTAGGAPGNNVYSPISHGQGYGNHNNHNHTTPPVAPQGVNRTPSVSTSNGTTPLPAPVLSHTPPTGGYPPYGSPYASAHLQSQPPQQPYGAGAPLQHGYPSVSYGTTPPVTTAAATAPIPVPATTSTSTPPSAAAAATNPAGHALAVQILGPLADTPVVHHLLATVPTIGAPEFGVVKQILEQVPAARNDIGTLTSILQSRQ</sequence>
<dbReference type="Pfam" id="PF23257">
    <property type="entry name" value="DUF7071"/>
    <property type="match status" value="1"/>
</dbReference>
<protein>
    <recommendedName>
        <fullName evidence="3">Transcription factor BYE1</fullName>
    </recommendedName>
</protein>
<dbReference type="Pfam" id="PF07744">
    <property type="entry name" value="SPOC"/>
    <property type="match status" value="1"/>
</dbReference>
<dbReference type="Gene3D" id="3.30.40.10">
    <property type="entry name" value="Zinc/RING finger domain, C3HC4 (zinc finger)"/>
    <property type="match status" value="1"/>
</dbReference>
<dbReference type="InterPro" id="IPR013083">
    <property type="entry name" value="Znf_RING/FYVE/PHD"/>
</dbReference>
<feature type="region of interest" description="Disordered" evidence="8">
    <location>
        <begin position="1"/>
        <end position="57"/>
    </location>
</feature>
<feature type="region of interest" description="Disordered" evidence="8">
    <location>
        <begin position="733"/>
        <end position="869"/>
    </location>
</feature>
<feature type="region of interest" description="Disordered" evidence="8">
    <location>
        <begin position="110"/>
        <end position="272"/>
    </location>
</feature>
<dbReference type="InParanoid" id="A0A165FK81"/>
<feature type="compositionally biased region" description="Low complexity" evidence="8">
    <location>
        <begin position="490"/>
        <end position="504"/>
    </location>
</feature>
<dbReference type="PANTHER" id="PTHR11477:SF11">
    <property type="entry name" value="TRANSCRIPTION FACTOR BYE1"/>
    <property type="match status" value="1"/>
</dbReference>
<feature type="compositionally biased region" description="Acidic residues" evidence="8">
    <location>
        <begin position="179"/>
        <end position="188"/>
    </location>
</feature>
<evidence type="ECO:0000313" key="11">
    <source>
        <dbReference type="EMBL" id="KZF21075.1"/>
    </source>
</evidence>
<dbReference type="GeneID" id="28894564"/>
<dbReference type="InterPro" id="IPR011011">
    <property type="entry name" value="Znf_FYVE_PHD"/>
</dbReference>
<dbReference type="SMART" id="SM00510">
    <property type="entry name" value="TFS2M"/>
    <property type="match status" value="1"/>
</dbReference>
<dbReference type="Proteomes" id="UP000076632">
    <property type="component" value="Unassembled WGS sequence"/>
</dbReference>
<dbReference type="GO" id="GO:0031440">
    <property type="term" value="P:regulation of mRNA 3'-end processing"/>
    <property type="evidence" value="ECO:0007669"/>
    <property type="project" value="TreeGrafter"/>
</dbReference>
<keyword evidence="5 7" id="KW-0863">Zinc-finger</keyword>
<comment type="similarity">
    <text evidence="2">Belongs to the BYE1 family.</text>
</comment>
<dbReference type="InterPro" id="IPR036575">
    <property type="entry name" value="TFIIS_cen_dom_sf"/>
</dbReference>
<dbReference type="GO" id="GO:0031564">
    <property type="term" value="P:transcription antitermination"/>
    <property type="evidence" value="ECO:0007669"/>
    <property type="project" value="TreeGrafter"/>
</dbReference>
<dbReference type="InterPro" id="IPR001965">
    <property type="entry name" value="Znf_PHD"/>
</dbReference>
<dbReference type="InterPro" id="IPR012921">
    <property type="entry name" value="SPOC_C"/>
</dbReference>
<feature type="domain" description="TFIIS central" evidence="10">
    <location>
        <begin position="274"/>
        <end position="405"/>
    </location>
</feature>
<dbReference type="Gene3D" id="1.10.472.30">
    <property type="entry name" value="Transcription elongation factor S-II, central domain"/>
    <property type="match status" value="1"/>
</dbReference>
<dbReference type="PROSITE" id="PS01359">
    <property type="entry name" value="ZF_PHD_1"/>
    <property type="match status" value="1"/>
</dbReference>
<feature type="compositionally biased region" description="Basic and acidic residues" evidence="8">
    <location>
        <begin position="437"/>
        <end position="452"/>
    </location>
</feature>
<proteinExistence type="inferred from homology"/>
<evidence type="ECO:0000259" key="9">
    <source>
        <dbReference type="PROSITE" id="PS50016"/>
    </source>
</evidence>
<dbReference type="SUPFAM" id="SSF46942">
    <property type="entry name" value="Elongation factor TFIIS domain 2"/>
    <property type="match status" value="1"/>
</dbReference>
<feature type="compositionally biased region" description="Basic residues" evidence="8">
    <location>
        <begin position="142"/>
        <end position="152"/>
    </location>
</feature>
<feature type="domain" description="PHD-type" evidence="9">
    <location>
        <begin position="58"/>
        <end position="110"/>
    </location>
</feature>
<dbReference type="SUPFAM" id="SSF57903">
    <property type="entry name" value="FYVE/PHD zinc finger"/>
    <property type="match status" value="1"/>
</dbReference>
<dbReference type="RefSeq" id="XP_018186630.1">
    <property type="nucleotide sequence ID" value="XM_018329427.1"/>
</dbReference>
<keyword evidence="6" id="KW-0862">Zinc</keyword>
<evidence type="ECO:0000256" key="1">
    <source>
        <dbReference type="ARBA" id="ARBA00002311"/>
    </source>
</evidence>
<keyword evidence="4" id="KW-0479">Metal-binding</keyword>
<organism evidence="11 12">
    <name type="scientific">Xylona heveae (strain CBS 132557 / TC161)</name>
    <dbReference type="NCBI Taxonomy" id="1328760"/>
    <lineage>
        <taxon>Eukaryota</taxon>
        <taxon>Fungi</taxon>
        <taxon>Dikarya</taxon>
        <taxon>Ascomycota</taxon>
        <taxon>Pezizomycotina</taxon>
        <taxon>Xylonomycetes</taxon>
        <taxon>Xylonales</taxon>
        <taxon>Xylonaceae</taxon>
        <taxon>Xylona</taxon>
    </lineage>
</organism>
<dbReference type="PROSITE" id="PS51321">
    <property type="entry name" value="TFIIS_CENTRAL"/>
    <property type="match status" value="1"/>
</dbReference>
<feature type="compositionally biased region" description="Low complexity" evidence="8">
    <location>
        <begin position="834"/>
        <end position="853"/>
    </location>
</feature>
<evidence type="ECO:0000256" key="8">
    <source>
        <dbReference type="SAM" id="MobiDB-lite"/>
    </source>
</evidence>
<evidence type="ECO:0000256" key="6">
    <source>
        <dbReference type="ARBA" id="ARBA00022833"/>
    </source>
</evidence>
<dbReference type="Pfam" id="PF07500">
    <property type="entry name" value="TFIIS_M"/>
    <property type="match status" value="1"/>
</dbReference>
<dbReference type="InterPro" id="IPR003618">
    <property type="entry name" value="TFIIS_cen_dom"/>
</dbReference>
<evidence type="ECO:0000256" key="7">
    <source>
        <dbReference type="PROSITE-ProRule" id="PRU00146"/>
    </source>
</evidence>
<evidence type="ECO:0000259" key="10">
    <source>
        <dbReference type="PROSITE" id="PS51321"/>
    </source>
</evidence>
<dbReference type="SMART" id="SM00249">
    <property type="entry name" value="PHD"/>
    <property type="match status" value="1"/>
</dbReference>
<evidence type="ECO:0000256" key="4">
    <source>
        <dbReference type="ARBA" id="ARBA00022723"/>
    </source>
</evidence>
<dbReference type="GO" id="GO:0000977">
    <property type="term" value="F:RNA polymerase II transcription regulatory region sequence-specific DNA binding"/>
    <property type="evidence" value="ECO:0007669"/>
    <property type="project" value="TreeGrafter"/>
</dbReference>
<dbReference type="CDD" id="cd21538">
    <property type="entry name" value="SPOC_TFIIS"/>
    <property type="match status" value="1"/>
</dbReference>
<dbReference type="PANTHER" id="PTHR11477">
    <property type="entry name" value="TRANSCRIPTION FACTOR S-II ZINC FINGER DOMAIN-CONTAINING PROTEIN"/>
    <property type="match status" value="1"/>
</dbReference>
<dbReference type="CDD" id="cd15550">
    <property type="entry name" value="PHD_MLL5"/>
    <property type="match status" value="1"/>
</dbReference>
<keyword evidence="12" id="KW-1185">Reference proteome</keyword>
<dbReference type="Pfam" id="PF20826">
    <property type="entry name" value="PHD_5"/>
    <property type="match status" value="1"/>
</dbReference>
<dbReference type="OMA" id="AWISCET"/>
<dbReference type="InterPro" id="IPR019786">
    <property type="entry name" value="Zinc_finger_PHD-type_CS"/>
</dbReference>